<dbReference type="GO" id="GO:0004459">
    <property type="term" value="F:L-lactate dehydrogenase (NAD+) activity"/>
    <property type="evidence" value="ECO:0007669"/>
    <property type="project" value="TreeGrafter"/>
</dbReference>
<dbReference type="GO" id="GO:0005886">
    <property type="term" value="C:plasma membrane"/>
    <property type="evidence" value="ECO:0007669"/>
    <property type="project" value="TreeGrafter"/>
</dbReference>
<feature type="binding site" evidence="7">
    <location>
        <begin position="85"/>
        <end position="87"/>
    </location>
    <ligand>
        <name>FMN</name>
        <dbReference type="ChEBI" id="CHEBI:58210"/>
    </ligand>
</feature>
<sequence length="388" mass="41731">MSGKSARLRRILSLDDLETAARRFLPRPIFGYVSGAAETGASLRGDREAFDEWSFVPRVLNDVSKRTTETTLFGKRYTVPFGIAPMGISALVAYRGDLVLAEAARDANMPMIVSGSSLTRMEEIAATYPGAWFQAYVPGEPARIDALLERVAAAGFGTLVVTVDVSVSANRETNIRTGFSTPLRPSLRLAYDGLIRPRWTVGTFLRTLTHGIPHFENSQATRGAPIIAKNVMRDFGARDHLNWTHLAQIRRRWPGTLVVKGILDARDATLAADHGADGIIVSNHGGRQLDGAIAPLRALESIAQHSGGVKVMLDGGIRRGSDVLKALALGAEFVFVGRPFLYAAALGGTCGVNHAIDILKQEVRRNLGLVGVSSPGEITHDALARSAC</sequence>
<evidence type="ECO:0000256" key="5">
    <source>
        <dbReference type="ARBA" id="ARBA00024042"/>
    </source>
</evidence>
<dbReference type="PROSITE" id="PS51349">
    <property type="entry name" value="FMN_HYDROXY_ACID_DH_2"/>
    <property type="match status" value="1"/>
</dbReference>
<dbReference type="InterPro" id="IPR037396">
    <property type="entry name" value="FMN_HAD"/>
</dbReference>
<evidence type="ECO:0000256" key="1">
    <source>
        <dbReference type="ARBA" id="ARBA00001917"/>
    </source>
</evidence>
<organism evidence="9 10">
    <name type="scientific">Rhizobium subbaraonis</name>
    <dbReference type="NCBI Taxonomy" id="908946"/>
    <lineage>
        <taxon>Bacteria</taxon>
        <taxon>Pseudomonadati</taxon>
        <taxon>Pseudomonadota</taxon>
        <taxon>Alphaproteobacteria</taxon>
        <taxon>Hyphomicrobiales</taxon>
        <taxon>Rhizobiaceae</taxon>
        <taxon>Rhizobium/Agrobacterium group</taxon>
        <taxon>Rhizobium</taxon>
    </lineage>
</organism>
<dbReference type="GO" id="GO:0009060">
    <property type="term" value="P:aerobic respiration"/>
    <property type="evidence" value="ECO:0007669"/>
    <property type="project" value="TreeGrafter"/>
</dbReference>
<feature type="binding site" evidence="7">
    <location>
        <position position="260"/>
    </location>
    <ligand>
        <name>glyoxylate</name>
        <dbReference type="ChEBI" id="CHEBI:36655"/>
    </ligand>
</feature>
<dbReference type="OrthoDB" id="9770452at2"/>
<evidence type="ECO:0000256" key="7">
    <source>
        <dbReference type="PIRSR" id="PIRSR000138-2"/>
    </source>
</evidence>
<keyword evidence="4" id="KW-0560">Oxidoreductase</keyword>
<dbReference type="InterPro" id="IPR012133">
    <property type="entry name" value="Alpha-hydoxy_acid_DH_FMN"/>
</dbReference>
<dbReference type="InterPro" id="IPR008259">
    <property type="entry name" value="FMN_hydac_DH_AS"/>
</dbReference>
<keyword evidence="3 7" id="KW-0288">FMN</keyword>
<dbReference type="AlphaFoldDB" id="A0A285UXA5"/>
<dbReference type="Proteomes" id="UP000219167">
    <property type="component" value="Unassembled WGS sequence"/>
</dbReference>
<dbReference type="Gene3D" id="3.20.20.70">
    <property type="entry name" value="Aldolase class I"/>
    <property type="match status" value="1"/>
</dbReference>
<comment type="cofactor">
    <cofactor evidence="1">
        <name>FMN</name>
        <dbReference type="ChEBI" id="CHEBI:58210"/>
    </cofactor>
</comment>
<feature type="binding site" evidence="7">
    <location>
        <position position="134"/>
    </location>
    <ligand>
        <name>FMN</name>
        <dbReference type="ChEBI" id="CHEBI:58210"/>
    </ligand>
</feature>
<dbReference type="InterPro" id="IPR000262">
    <property type="entry name" value="FMN-dep_DH"/>
</dbReference>
<feature type="binding site" evidence="7">
    <location>
        <begin position="314"/>
        <end position="318"/>
    </location>
    <ligand>
        <name>FMN</name>
        <dbReference type="ChEBI" id="CHEBI:58210"/>
    </ligand>
</feature>
<dbReference type="RefSeq" id="WP_097142597.1">
    <property type="nucleotide sequence ID" value="NZ_OBQD01000022.1"/>
</dbReference>
<feature type="binding site" evidence="7">
    <location>
        <begin position="337"/>
        <end position="338"/>
    </location>
    <ligand>
        <name>FMN</name>
        <dbReference type="ChEBI" id="CHEBI:58210"/>
    </ligand>
</feature>
<feature type="binding site" evidence="7">
    <location>
        <position position="171"/>
    </location>
    <ligand>
        <name>glyoxylate</name>
        <dbReference type="ChEBI" id="CHEBI:36655"/>
    </ligand>
</feature>
<dbReference type="CDD" id="cd02809">
    <property type="entry name" value="alpha_hydroxyacid_oxid_FMN"/>
    <property type="match status" value="1"/>
</dbReference>
<proteinExistence type="inferred from homology"/>
<evidence type="ECO:0000313" key="9">
    <source>
        <dbReference type="EMBL" id="SOC46317.1"/>
    </source>
</evidence>
<dbReference type="PANTHER" id="PTHR10578:SF107">
    <property type="entry name" value="2-HYDROXYACID OXIDASE 1"/>
    <property type="match status" value="1"/>
</dbReference>
<gene>
    <name evidence="9" type="ORF">SAMN05892877_1226</name>
</gene>
<dbReference type="PROSITE" id="PS00557">
    <property type="entry name" value="FMN_HYDROXY_ACID_DH_1"/>
    <property type="match status" value="1"/>
</dbReference>
<evidence type="ECO:0000256" key="3">
    <source>
        <dbReference type="ARBA" id="ARBA00022643"/>
    </source>
</evidence>
<evidence type="ECO:0000256" key="6">
    <source>
        <dbReference type="PIRSR" id="PIRSR000138-1"/>
    </source>
</evidence>
<dbReference type="Pfam" id="PF01070">
    <property type="entry name" value="FMN_dh"/>
    <property type="match status" value="1"/>
</dbReference>
<feature type="binding site" evidence="7">
    <location>
        <position position="32"/>
    </location>
    <ligand>
        <name>glyoxylate</name>
        <dbReference type="ChEBI" id="CHEBI:36655"/>
    </ligand>
</feature>
<comment type="similarity">
    <text evidence="5">Belongs to the FMN-dependent alpha-hydroxy acid dehydrogenase family.</text>
</comment>
<feature type="domain" description="FMN hydroxy acid dehydrogenase" evidence="8">
    <location>
        <begin position="6"/>
        <end position="388"/>
    </location>
</feature>
<feature type="binding site" evidence="7">
    <location>
        <position position="284"/>
    </location>
    <ligand>
        <name>glyoxylate</name>
        <dbReference type="ChEBI" id="CHEBI:36655"/>
    </ligand>
</feature>
<evidence type="ECO:0000259" key="8">
    <source>
        <dbReference type="PROSITE" id="PS51349"/>
    </source>
</evidence>
<dbReference type="PANTHER" id="PTHR10578">
    <property type="entry name" value="S -2-HYDROXY-ACID OXIDASE-RELATED"/>
    <property type="match status" value="1"/>
</dbReference>
<dbReference type="InterPro" id="IPR013785">
    <property type="entry name" value="Aldolase_TIM"/>
</dbReference>
<feature type="binding site" evidence="7">
    <location>
        <position position="287"/>
    </location>
    <ligand>
        <name>glyoxylate</name>
        <dbReference type="ChEBI" id="CHEBI:36655"/>
    </ligand>
</feature>
<dbReference type="GO" id="GO:0010181">
    <property type="term" value="F:FMN binding"/>
    <property type="evidence" value="ECO:0007669"/>
    <property type="project" value="InterPro"/>
</dbReference>
<keyword evidence="10" id="KW-1185">Reference proteome</keyword>
<keyword evidence="2 7" id="KW-0285">Flavoprotein</keyword>
<dbReference type="EMBL" id="OBQD01000022">
    <property type="protein sequence ID" value="SOC46317.1"/>
    <property type="molecule type" value="Genomic_DNA"/>
</dbReference>
<dbReference type="SUPFAM" id="SSF51395">
    <property type="entry name" value="FMN-linked oxidoreductases"/>
    <property type="match status" value="1"/>
</dbReference>
<feature type="active site" description="Proton acceptor" evidence="6">
    <location>
        <position position="284"/>
    </location>
</feature>
<accession>A0A285UXA5</accession>
<feature type="binding site" evidence="7">
    <location>
        <position position="162"/>
    </location>
    <ligand>
        <name>FMN</name>
        <dbReference type="ChEBI" id="CHEBI:58210"/>
    </ligand>
</feature>
<feature type="binding site" evidence="7">
    <location>
        <position position="282"/>
    </location>
    <ligand>
        <name>FMN</name>
        <dbReference type="ChEBI" id="CHEBI:58210"/>
    </ligand>
</feature>
<reference evidence="9 10" key="1">
    <citation type="submission" date="2017-08" db="EMBL/GenBank/DDBJ databases">
        <authorList>
            <person name="de Groot N.N."/>
        </authorList>
    </citation>
    <scope>NUCLEOTIDE SEQUENCE [LARGE SCALE GENOMIC DNA]</scope>
    <source>
        <strain evidence="9 10">JC85</strain>
    </source>
</reference>
<protein>
    <submittedName>
        <fullName evidence="9">L-lactate dehydrogenase (Cytochrome)</fullName>
    </submittedName>
</protein>
<evidence type="ECO:0000256" key="4">
    <source>
        <dbReference type="ARBA" id="ARBA00023002"/>
    </source>
</evidence>
<feature type="binding site" evidence="7">
    <location>
        <position position="114"/>
    </location>
    <ligand>
        <name>FMN</name>
        <dbReference type="ChEBI" id="CHEBI:58210"/>
    </ligand>
</feature>
<feature type="binding site" evidence="7">
    <location>
        <position position="136"/>
    </location>
    <ligand>
        <name>glyoxylate</name>
        <dbReference type="ChEBI" id="CHEBI:36655"/>
    </ligand>
</feature>
<evidence type="ECO:0000256" key="2">
    <source>
        <dbReference type="ARBA" id="ARBA00022630"/>
    </source>
</evidence>
<name>A0A285UXA5_9HYPH</name>
<evidence type="ECO:0000313" key="10">
    <source>
        <dbReference type="Proteomes" id="UP000219167"/>
    </source>
</evidence>
<dbReference type="PIRSF" id="PIRSF000138">
    <property type="entry name" value="Al-hdrx_acd_dh"/>
    <property type="match status" value="1"/>
</dbReference>